<accession>A0A3P6NSW7</accession>
<evidence type="ECO:0000256" key="2">
    <source>
        <dbReference type="ARBA" id="ARBA00023136"/>
    </source>
</evidence>
<reference evidence="8 9" key="1">
    <citation type="submission" date="2018-11" db="EMBL/GenBank/DDBJ databases">
        <authorList>
            <consortium name="Pathogen Informatics"/>
        </authorList>
    </citation>
    <scope>NUCLEOTIDE SEQUENCE [LARGE SCALE GENOMIC DNA]</scope>
</reference>
<keyword evidence="9" id="KW-1185">Reference proteome</keyword>
<feature type="domain" description="Ig-like" evidence="7">
    <location>
        <begin position="235"/>
        <end position="321"/>
    </location>
</feature>
<dbReference type="InterPro" id="IPR013151">
    <property type="entry name" value="Immunoglobulin_dom"/>
</dbReference>
<feature type="domain" description="Ig-like" evidence="7">
    <location>
        <begin position="99"/>
        <end position="187"/>
    </location>
</feature>
<evidence type="ECO:0000256" key="5">
    <source>
        <dbReference type="ARBA" id="ARBA00023319"/>
    </source>
</evidence>
<protein>
    <recommendedName>
        <fullName evidence="7">Ig-like domain-containing protein</fullName>
    </recommendedName>
</protein>
<dbReference type="InterPro" id="IPR051275">
    <property type="entry name" value="Cell_adhesion_signaling"/>
</dbReference>
<feature type="domain" description="Ig-like" evidence="7">
    <location>
        <begin position="459"/>
        <end position="542"/>
    </location>
</feature>
<evidence type="ECO:0000259" key="7">
    <source>
        <dbReference type="PROSITE" id="PS50835"/>
    </source>
</evidence>
<organism evidence="8 9">
    <name type="scientific">Gongylonema pulchrum</name>
    <dbReference type="NCBI Taxonomy" id="637853"/>
    <lineage>
        <taxon>Eukaryota</taxon>
        <taxon>Metazoa</taxon>
        <taxon>Ecdysozoa</taxon>
        <taxon>Nematoda</taxon>
        <taxon>Chromadorea</taxon>
        <taxon>Rhabditida</taxon>
        <taxon>Spirurina</taxon>
        <taxon>Spiruromorpha</taxon>
        <taxon>Spiruroidea</taxon>
        <taxon>Gongylonematidae</taxon>
        <taxon>Gongylonema</taxon>
    </lineage>
</organism>
<feature type="domain" description="Ig-like" evidence="7">
    <location>
        <begin position="11"/>
        <end position="93"/>
    </location>
</feature>
<dbReference type="PROSITE" id="PS50835">
    <property type="entry name" value="IG_LIKE"/>
    <property type="match status" value="5"/>
</dbReference>
<name>A0A3P6NSW7_9BILA</name>
<dbReference type="GO" id="GO:0050839">
    <property type="term" value="F:cell adhesion molecule binding"/>
    <property type="evidence" value="ECO:0007669"/>
    <property type="project" value="TreeGrafter"/>
</dbReference>
<dbReference type="GO" id="GO:0005886">
    <property type="term" value="C:plasma membrane"/>
    <property type="evidence" value="ECO:0007669"/>
    <property type="project" value="TreeGrafter"/>
</dbReference>
<sequence length="714" mass="78892">MKLCFAAQQRPRVDPQENTVAEGEPARFRCWVPGDPTARLTWKMKGNGPLPHGAQQHEGILNFASAGRQHAGSYICTASDPEGRKPPVDSPVARLIVRPSNNPVVDPPEQTVKENDPARFRCWVPGNPTAVLRWRRVDGGPLGFGVSDNQGILSISHAQMSDAGEYVCAAQDPDGGAPADSSPARLIVERPMCLHILFEKFSICALVHFLFLRNFLQRCNMFEARQPALPRQEHPRIPQVDPLEQTVNEGDRAQFHCWMPGDPNVRLKWSKADGTSLPHGASDNGAGMLYIPRAQIRHADLYVCSAIDPRGGDPIESVPVELKVEPTGRKQQIGRPEAALGSPQVDPMHQTVEEGDPAQIRCFVPGHPHATLSWRKQDGHLPEEATQQNGVLYIPQTEREDAGNYICSMDDPAGGPPVDSTPARIDVKQRMLYQIFSFLPVQWLLHWCKCLFHFLAQVPQVDPVVQTVDEGAPSRIRCWVEDNPNAELSWSKESGELPHGAVDSRGILSIPETAMEDAGEYICTMHDPHGGSPVHAPPATINVRQGLLLFSTPLCIFCISGYVAFTCAMGTVGLHWSFKKRGGALPNGAYEYLGMLVIEKARLSDAGTYICTSNKTDELKSAPPAVLTVIAKDGNQEVIEGVHGEQDREHATVDYGHGINEEEKGANQEYEHGNNEYNNQEYGENHEYEHGNNVEDEHKENRHEHGKCCCFQFP</sequence>
<dbReference type="InterPro" id="IPR003598">
    <property type="entry name" value="Ig_sub2"/>
</dbReference>
<dbReference type="PANTHER" id="PTHR11640:SF136">
    <property type="entry name" value="NEPHRIN"/>
    <property type="match status" value="1"/>
</dbReference>
<keyword evidence="5" id="KW-0393">Immunoglobulin domain</keyword>
<dbReference type="Pfam" id="PF00047">
    <property type="entry name" value="ig"/>
    <property type="match status" value="1"/>
</dbReference>
<feature type="domain" description="Ig-like" evidence="7">
    <location>
        <begin position="343"/>
        <end position="426"/>
    </location>
</feature>
<dbReference type="PANTHER" id="PTHR11640">
    <property type="entry name" value="NEPHRIN"/>
    <property type="match status" value="1"/>
</dbReference>
<dbReference type="Proteomes" id="UP000271098">
    <property type="component" value="Unassembled WGS sequence"/>
</dbReference>
<dbReference type="InterPro" id="IPR003599">
    <property type="entry name" value="Ig_sub"/>
</dbReference>
<evidence type="ECO:0000256" key="3">
    <source>
        <dbReference type="ARBA" id="ARBA00023157"/>
    </source>
</evidence>
<comment type="subcellular location">
    <subcellularLocation>
        <location evidence="1">Membrane</location>
        <topology evidence="1">Single-pass type I membrane protein</topology>
    </subcellularLocation>
</comment>
<dbReference type="OrthoDB" id="10055367at2759"/>
<keyword evidence="4" id="KW-0325">Glycoprotein</keyword>
<dbReference type="SUPFAM" id="SSF48726">
    <property type="entry name" value="Immunoglobulin"/>
    <property type="match status" value="6"/>
</dbReference>
<dbReference type="FunFam" id="2.60.40.10:FF:000637">
    <property type="entry name" value="Basement membrane proteoglycan"/>
    <property type="match status" value="3"/>
</dbReference>
<dbReference type="SMART" id="SM00408">
    <property type="entry name" value="IGc2"/>
    <property type="match status" value="6"/>
</dbReference>
<dbReference type="EMBL" id="UYRT01000173">
    <property type="protein sequence ID" value="VDK27652.1"/>
    <property type="molecule type" value="Genomic_DNA"/>
</dbReference>
<dbReference type="SMART" id="SM00409">
    <property type="entry name" value="IG"/>
    <property type="match status" value="6"/>
</dbReference>
<dbReference type="GO" id="GO:0005911">
    <property type="term" value="C:cell-cell junction"/>
    <property type="evidence" value="ECO:0007669"/>
    <property type="project" value="TreeGrafter"/>
</dbReference>
<feature type="region of interest" description="Disordered" evidence="6">
    <location>
        <begin position="326"/>
        <end position="345"/>
    </location>
</feature>
<dbReference type="AlphaFoldDB" id="A0A3P6NSW7"/>
<dbReference type="Pfam" id="PF13927">
    <property type="entry name" value="Ig_3"/>
    <property type="match status" value="4"/>
</dbReference>
<evidence type="ECO:0000313" key="8">
    <source>
        <dbReference type="EMBL" id="VDK27652.1"/>
    </source>
</evidence>
<evidence type="ECO:0000256" key="6">
    <source>
        <dbReference type="SAM" id="MobiDB-lite"/>
    </source>
</evidence>
<evidence type="ECO:0000256" key="4">
    <source>
        <dbReference type="ARBA" id="ARBA00023180"/>
    </source>
</evidence>
<dbReference type="GO" id="GO:0098609">
    <property type="term" value="P:cell-cell adhesion"/>
    <property type="evidence" value="ECO:0007669"/>
    <property type="project" value="TreeGrafter"/>
</dbReference>
<dbReference type="InterPro" id="IPR007110">
    <property type="entry name" value="Ig-like_dom"/>
</dbReference>
<gene>
    <name evidence="8" type="ORF">GPUH_LOCUS230</name>
</gene>
<evidence type="ECO:0000256" key="1">
    <source>
        <dbReference type="ARBA" id="ARBA00004479"/>
    </source>
</evidence>
<dbReference type="InterPro" id="IPR036179">
    <property type="entry name" value="Ig-like_dom_sf"/>
</dbReference>
<dbReference type="InterPro" id="IPR013783">
    <property type="entry name" value="Ig-like_fold"/>
</dbReference>
<dbReference type="Gene3D" id="2.60.40.10">
    <property type="entry name" value="Immunoglobulins"/>
    <property type="match status" value="5"/>
</dbReference>
<keyword evidence="2" id="KW-0472">Membrane</keyword>
<evidence type="ECO:0000313" key="9">
    <source>
        <dbReference type="Proteomes" id="UP000271098"/>
    </source>
</evidence>
<proteinExistence type="predicted"/>
<keyword evidence="3" id="KW-1015">Disulfide bond</keyword>